<protein>
    <submittedName>
        <fullName evidence="1">Uncharacterized protein</fullName>
    </submittedName>
</protein>
<evidence type="ECO:0000313" key="1">
    <source>
        <dbReference type="EMBL" id="MCJ8747520.1"/>
    </source>
</evidence>
<dbReference type="EMBL" id="CM040999">
    <property type="protein sequence ID" value="MCJ8747520.1"/>
    <property type="molecule type" value="Genomic_DNA"/>
</dbReference>
<accession>A0ACC5ZH80</accession>
<organism evidence="1 2">
    <name type="scientific">Pangasius djambal</name>
    <dbReference type="NCBI Taxonomy" id="1691987"/>
    <lineage>
        <taxon>Eukaryota</taxon>
        <taxon>Metazoa</taxon>
        <taxon>Chordata</taxon>
        <taxon>Craniata</taxon>
        <taxon>Vertebrata</taxon>
        <taxon>Euteleostomi</taxon>
        <taxon>Actinopterygii</taxon>
        <taxon>Neopterygii</taxon>
        <taxon>Teleostei</taxon>
        <taxon>Ostariophysi</taxon>
        <taxon>Siluriformes</taxon>
        <taxon>Pangasiidae</taxon>
        <taxon>Pangasius</taxon>
    </lineage>
</organism>
<dbReference type="Proteomes" id="UP000830395">
    <property type="component" value="Chromosome 25"/>
</dbReference>
<name>A0ACC5ZH80_9TELE</name>
<proteinExistence type="predicted"/>
<reference evidence="1" key="1">
    <citation type="submission" date="2020-02" db="EMBL/GenBank/DDBJ databases">
        <title>Genome sequencing of the panga catfish, Pangasius djambal.</title>
        <authorList>
            <person name="Wen M."/>
            <person name="Zahm M."/>
            <person name="Roques C."/>
            <person name="Cabau C."/>
            <person name="Klopp C."/>
            <person name="Donnadieu C."/>
            <person name="Jouanno E."/>
            <person name="Avarre J.-C."/>
            <person name="Campet M."/>
            <person name="Ha T."/>
            <person name="Dugue R."/>
            <person name="Lampietro C."/>
            <person name="Louis A."/>
            <person name="Herpin A."/>
            <person name="Echchiki A."/>
            <person name="Berthelot C."/>
            <person name="Parey E."/>
            <person name="Roest-Crollius H."/>
            <person name="Braasch I."/>
            <person name="Postlethwait J.H."/>
            <person name="Bobe J."/>
            <person name="Montfort J."/>
            <person name="Bouchez O."/>
            <person name="Begum T."/>
            <person name="Schartl M."/>
            <person name="Gustiano R."/>
            <person name="Guiguen Y."/>
        </authorList>
    </citation>
    <scope>NUCLEOTIDE SEQUENCE</scope>
    <source>
        <strain evidence="1">Pdj_M5554</strain>
    </source>
</reference>
<keyword evidence="2" id="KW-1185">Reference proteome</keyword>
<evidence type="ECO:0000313" key="2">
    <source>
        <dbReference type="Proteomes" id="UP000830395"/>
    </source>
</evidence>
<sequence length="223" mass="24259">MNQVTNKDAGEYRLRLTDNDKGFFSGRPGVVLSVTDLQVRVSRSAVASEGQTTVTLSCITSCTLSNNPTYMWYKNGQPVTSKLTKHNKLYLISSEDAGDYSCAVRGREDRRSLEETVTLSEAGSCPGCERNGIFIAVGVTVVLALIIIIIIAGALWMWRRKSKSSPVKSHGCTEATDPQSGQDDVQYSSIHFPSAGGKFPRGTTEEESVQYAEVNIRRPAAAT</sequence>
<comment type="caution">
    <text evidence="1">The sequence shown here is derived from an EMBL/GenBank/DDBJ whole genome shotgun (WGS) entry which is preliminary data.</text>
</comment>
<gene>
    <name evidence="1" type="ORF">PDJAM_G00154440</name>
</gene>